<keyword evidence="4 6" id="KW-1133">Transmembrane helix</keyword>
<feature type="transmembrane region" description="Helical" evidence="6">
    <location>
        <begin position="6"/>
        <end position="24"/>
    </location>
</feature>
<feature type="transmembrane region" description="Helical" evidence="6">
    <location>
        <begin position="191"/>
        <end position="209"/>
    </location>
</feature>
<organism evidence="7 8">
    <name type="scientific">Amylolactobacillus amylotrophicus DSM 20534</name>
    <dbReference type="NCBI Taxonomy" id="1423722"/>
    <lineage>
        <taxon>Bacteria</taxon>
        <taxon>Bacillati</taxon>
        <taxon>Bacillota</taxon>
        <taxon>Bacilli</taxon>
        <taxon>Lactobacillales</taxon>
        <taxon>Lactobacillaceae</taxon>
        <taxon>Amylolactobacillus</taxon>
    </lineage>
</organism>
<proteinExistence type="inferred from homology"/>
<feature type="transmembrane region" description="Helical" evidence="6">
    <location>
        <begin position="91"/>
        <end position="111"/>
    </location>
</feature>
<comment type="subcellular location">
    <subcellularLocation>
        <location evidence="1">Membrane</location>
        <topology evidence="1">Multi-pass membrane protein</topology>
    </subcellularLocation>
</comment>
<evidence type="ECO:0000313" key="7">
    <source>
        <dbReference type="EMBL" id="KRK38773.1"/>
    </source>
</evidence>
<dbReference type="Pfam" id="PF03649">
    <property type="entry name" value="UPF0014"/>
    <property type="match status" value="1"/>
</dbReference>
<dbReference type="Proteomes" id="UP000050909">
    <property type="component" value="Unassembled WGS sequence"/>
</dbReference>
<dbReference type="RefSeq" id="WP_054745944.1">
    <property type="nucleotide sequence ID" value="NZ_AZCV01000001.1"/>
</dbReference>
<reference evidence="7 8" key="1">
    <citation type="journal article" date="2015" name="Genome Announc.">
        <title>Expanding the biotechnology potential of lactobacilli through comparative genomics of 213 strains and associated genera.</title>
        <authorList>
            <person name="Sun Z."/>
            <person name="Harris H.M."/>
            <person name="McCann A."/>
            <person name="Guo C."/>
            <person name="Argimon S."/>
            <person name="Zhang W."/>
            <person name="Yang X."/>
            <person name="Jeffery I.B."/>
            <person name="Cooney J.C."/>
            <person name="Kagawa T.F."/>
            <person name="Liu W."/>
            <person name="Song Y."/>
            <person name="Salvetti E."/>
            <person name="Wrobel A."/>
            <person name="Rasinkangas P."/>
            <person name="Parkhill J."/>
            <person name="Rea M.C."/>
            <person name="O'Sullivan O."/>
            <person name="Ritari J."/>
            <person name="Douillard F.P."/>
            <person name="Paul Ross R."/>
            <person name="Yang R."/>
            <person name="Briner A.E."/>
            <person name="Felis G.E."/>
            <person name="de Vos W.M."/>
            <person name="Barrangou R."/>
            <person name="Klaenhammer T.R."/>
            <person name="Caufield P.W."/>
            <person name="Cui Y."/>
            <person name="Zhang H."/>
            <person name="O'Toole P.W."/>
        </authorList>
    </citation>
    <scope>NUCLEOTIDE SEQUENCE [LARGE SCALE GENOMIC DNA]</scope>
    <source>
        <strain evidence="7 8">DSM 20534</strain>
    </source>
</reference>
<evidence type="ECO:0000256" key="3">
    <source>
        <dbReference type="ARBA" id="ARBA00022692"/>
    </source>
</evidence>
<dbReference type="AlphaFoldDB" id="A0A0R1GXB4"/>
<comment type="caution">
    <text evidence="7">The sequence shown here is derived from an EMBL/GenBank/DDBJ whole genome shotgun (WGS) entry which is preliminary data.</text>
</comment>
<evidence type="ECO:0000256" key="5">
    <source>
        <dbReference type="ARBA" id="ARBA00023136"/>
    </source>
</evidence>
<gene>
    <name evidence="7" type="ORF">FC62_GL000465</name>
</gene>
<keyword evidence="5 6" id="KW-0472">Membrane</keyword>
<evidence type="ECO:0000256" key="6">
    <source>
        <dbReference type="SAM" id="Phobius"/>
    </source>
</evidence>
<evidence type="ECO:0000256" key="2">
    <source>
        <dbReference type="ARBA" id="ARBA00005268"/>
    </source>
</evidence>
<keyword evidence="8" id="KW-1185">Reference proteome</keyword>
<evidence type="ECO:0000313" key="8">
    <source>
        <dbReference type="Proteomes" id="UP000050909"/>
    </source>
</evidence>
<dbReference type="PANTHER" id="PTHR30028">
    <property type="entry name" value="UPF0014 INNER MEMBRANE PROTEIN YBBM-RELATED"/>
    <property type="match status" value="1"/>
</dbReference>
<sequence>MSNLTVSPATLAITFSLVLFAIFISYKQKLGITKDIIWGISRAIVQLTVVGYLLKYIFGVNNVWLTFAMVAIIVLNAAWNSSKRSNGLPNAFKISVLAMSLSTAVCLSILILSGSLKVTPSQIVPITGMTASNAMVASGLAYRSMDSLFRDQHQQVMEKLALGATPAQATKSIVREAIKTGMTPTIDSSKTLGLVSLPGMMSGLIFAGVDPVKAIGYQIMVTFMLLATTSLSSITVVYLGYKQFYNQEEQLVR</sequence>
<evidence type="ECO:0000256" key="4">
    <source>
        <dbReference type="ARBA" id="ARBA00022989"/>
    </source>
</evidence>
<evidence type="ECO:0000256" key="1">
    <source>
        <dbReference type="ARBA" id="ARBA00004141"/>
    </source>
</evidence>
<protein>
    <submittedName>
        <fullName evidence="7">ABC-type uncharacterized transport system, permease component</fullName>
    </submittedName>
</protein>
<name>A0A0R1GXB4_9LACO</name>
<keyword evidence="3 6" id="KW-0812">Transmembrane</keyword>
<feature type="transmembrane region" description="Helical" evidence="6">
    <location>
        <begin position="215"/>
        <end position="241"/>
    </location>
</feature>
<dbReference type="PATRIC" id="fig|1423722.3.peg.474"/>
<dbReference type="InterPro" id="IPR005226">
    <property type="entry name" value="UPF0014_fam"/>
</dbReference>
<dbReference type="GO" id="GO:0005886">
    <property type="term" value="C:plasma membrane"/>
    <property type="evidence" value="ECO:0007669"/>
    <property type="project" value="TreeGrafter"/>
</dbReference>
<comment type="similarity">
    <text evidence="2">Belongs to the UPF0014 family.</text>
</comment>
<feature type="transmembrane region" description="Helical" evidence="6">
    <location>
        <begin position="63"/>
        <end position="79"/>
    </location>
</feature>
<accession>A0A0R1GXB4</accession>
<dbReference type="PANTHER" id="PTHR30028:SF0">
    <property type="entry name" value="PROTEIN ALUMINUM SENSITIVE 3"/>
    <property type="match status" value="1"/>
</dbReference>
<dbReference type="EMBL" id="AZCV01000001">
    <property type="protein sequence ID" value="KRK38773.1"/>
    <property type="molecule type" value="Genomic_DNA"/>
</dbReference>